<dbReference type="RefSeq" id="WP_004911028.1">
    <property type="nucleotide sequence ID" value="NZ_MPLS01000052.1"/>
</dbReference>
<gene>
    <name evidence="7" type="ORF">BMR96_09150</name>
</gene>
<dbReference type="GO" id="GO:0140359">
    <property type="term" value="F:ABC-type transporter activity"/>
    <property type="evidence" value="ECO:0007669"/>
    <property type="project" value="InterPro"/>
</dbReference>
<evidence type="ECO:0000256" key="3">
    <source>
        <dbReference type="ARBA" id="ARBA00022989"/>
    </source>
</evidence>
<dbReference type="Pfam" id="PF12698">
    <property type="entry name" value="ABC2_membrane_3"/>
    <property type="match status" value="1"/>
</dbReference>
<proteinExistence type="predicted"/>
<dbReference type="STRING" id="33968.BMS77_09880"/>
<name>A0A1X0VBU0_LEUPS</name>
<feature type="transmembrane region" description="Helical" evidence="5">
    <location>
        <begin position="380"/>
        <end position="401"/>
    </location>
</feature>
<evidence type="ECO:0000256" key="1">
    <source>
        <dbReference type="ARBA" id="ARBA00004141"/>
    </source>
</evidence>
<dbReference type="InterPro" id="IPR051328">
    <property type="entry name" value="T7SS_ABC-Transporter"/>
</dbReference>
<feature type="transmembrane region" description="Helical" evidence="5">
    <location>
        <begin position="303"/>
        <end position="326"/>
    </location>
</feature>
<evidence type="ECO:0000259" key="6">
    <source>
        <dbReference type="Pfam" id="PF12698"/>
    </source>
</evidence>
<evidence type="ECO:0000256" key="4">
    <source>
        <dbReference type="ARBA" id="ARBA00023136"/>
    </source>
</evidence>
<keyword evidence="4 5" id="KW-0472">Membrane</keyword>
<accession>A0A1X0VBU0</accession>
<dbReference type="Proteomes" id="UP000192288">
    <property type="component" value="Unassembled WGS sequence"/>
</dbReference>
<dbReference type="InterPro" id="IPR013525">
    <property type="entry name" value="ABC2_TM"/>
</dbReference>
<evidence type="ECO:0000313" key="8">
    <source>
        <dbReference type="Proteomes" id="UP000192288"/>
    </source>
</evidence>
<dbReference type="Gene3D" id="3.40.1710.10">
    <property type="entry name" value="abc type-2 transporter like domain"/>
    <property type="match status" value="1"/>
</dbReference>
<reference evidence="7 8" key="1">
    <citation type="journal article" date="2017" name="Front. Microbiol.">
        <title>Genomic Characterization of Dairy Associated Leuconostoc Species and Diversity of Leuconostocs in Undefined Mixed Mesophilic Starter Cultures.</title>
        <authorList>
            <person name="Frantzen C.A."/>
            <person name="Kot W."/>
            <person name="Pedersen T.B."/>
            <person name="Ardo Y.M."/>
            <person name="Broadbent J.R."/>
            <person name="Neve H."/>
            <person name="Hansen L.H."/>
            <person name="Dal Bello F."/>
            <person name="Ostlie H.M."/>
            <person name="Kleppen H.P."/>
            <person name="Vogensen F.K."/>
            <person name="Holo H."/>
        </authorList>
    </citation>
    <scope>NUCLEOTIDE SEQUENCE [LARGE SCALE GENOMIC DNA]</scope>
    <source>
        <strain evidence="7 8">LMGCF08</strain>
    </source>
</reference>
<organism evidence="7 8">
    <name type="scientific">Leuconostoc pseudomesenteroides</name>
    <dbReference type="NCBI Taxonomy" id="33968"/>
    <lineage>
        <taxon>Bacteria</taxon>
        <taxon>Bacillati</taxon>
        <taxon>Bacillota</taxon>
        <taxon>Bacilli</taxon>
        <taxon>Lactobacillales</taxon>
        <taxon>Lactobacillaceae</taxon>
        <taxon>Leuconostoc</taxon>
    </lineage>
</organism>
<keyword evidence="3 5" id="KW-1133">Transmembrane helix</keyword>
<dbReference type="EMBL" id="MPLS01000052">
    <property type="protein sequence ID" value="ORI97079.1"/>
    <property type="molecule type" value="Genomic_DNA"/>
</dbReference>
<evidence type="ECO:0000256" key="5">
    <source>
        <dbReference type="SAM" id="Phobius"/>
    </source>
</evidence>
<evidence type="ECO:0000313" key="7">
    <source>
        <dbReference type="EMBL" id="ORI97079.1"/>
    </source>
</evidence>
<dbReference type="GO" id="GO:0016020">
    <property type="term" value="C:membrane"/>
    <property type="evidence" value="ECO:0007669"/>
    <property type="project" value="UniProtKB-SubCell"/>
</dbReference>
<dbReference type="eggNOG" id="COG1511">
    <property type="taxonomic scope" value="Bacteria"/>
</dbReference>
<keyword evidence="2 5" id="KW-0812">Transmembrane</keyword>
<protein>
    <submittedName>
        <fullName evidence="7">ABC transporter</fullName>
    </submittedName>
</protein>
<comment type="caution">
    <text evidence="7">The sequence shown here is derived from an EMBL/GenBank/DDBJ whole genome shotgun (WGS) entry which is preliminary data.</text>
</comment>
<feature type="transmembrane region" description="Helical" evidence="5">
    <location>
        <begin position="227"/>
        <end position="248"/>
    </location>
</feature>
<feature type="domain" description="ABC-2 type transporter transmembrane" evidence="6">
    <location>
        <begin position="16"/>
        <end position="394"/>
    </location>
</feature>
<dbReference type="AlphaFoldDB" id="A0A1X0VBU0"/>
<comment type="subcellular location">
    <subcellularLocation>
        <location evidence="1">Membrane</location>
        <topology evidence="1">Multi-pass membrane protein</topology>
    </subcellularLocation>
</comment>
<dbReference type="PANTHER" id="PTHR43077:SF5">
    <property type="entry name" value="PHAGE INFECTION PROTEIN"/>
    <property type="match status" value="1"/>
</dbReference>
<feature type="transmembrane region" description="Helical" evidence="5">
    <location>
        <begin position="260"/>
        <end position="282"/>
    </location>
</feature>
<sequence>MNFKKFLLNKGVIGALIIVLFYGLLMVGIYFSGYKAVPSKIDQLPVAVVSQDKDSTKLAHQLEDALPFKHIKKNISLSDAKAQLNNRKIYLIINVPKNFNADLKKIDGKSTAKLKFYINYANPTTAVSAMETVSKSVGAKVQKNVLLQQGKGVLSAATLSQLETETKSLIAANPTQKDAILAKAKATQQVATAKINQTYANVAKSYQYDIVKVNKVPTGMQHSMAPFFMSLSFYIGSMIAAMLIVMAYKSFAPLIGRWRSYVYTEIAIVMIAMFAPLLIVGLSKSMIHFSTNVYWQLWFTHTLELFAALNVNLIFSLILGQLGIMINMPFMLTQVVSGAGLIPRPILPEFFKAMSNISPCFYAIRADYNILYGGNHTETLWLQLFAIGVVTIVIHLIIVAFQKNKNPLVDVA</sequence>
<dbReference type="PANTHER" id="PTHR43077">
    <property type="entry name" value="TRANSPORT PERMEASE YVFS-RELATED"/>
    <property type="match status" value="1"/>
</dbReference>
<feature type="transmembrane region" description="Helical" evidence="5">
    <location>
        <begin position="12"/>
        <end position="31"/>
    </location>
</feature>
<evidence type="ECO:0000256" key="2">
    <source>
        <dbReference type="ARBA" id="ARBA00022692"/>
    </source>
</evidence>